<dbReference type="EMBL" id="SWFS01000078">
    <property type="protein sequence ID" value="KAA8916906.1"/>
    <property type="molecule type" value="Genomic_DNA"/>
</dbReference>
<dbReference type="InterPro" id="IPR016181">
    <property type="entry name" value="Acyl_CoA_acyltransferase"/>
</dbReference>
<dbReference type="PROSITE" id="PS51186">
    <property type="entry name" value="GNAT"/>
    <property type="match status" value="1"/>
</dbReference>
<keyword evidence="3" id="KW-1185">Reference proteome</keyword>
<evidence type="ECO:0000313" key="3">
    <source>
        <dbReference type="Proteomes" id="UP000761534"/>
    </source>
</evidence>
<dbReference type="CDD" id="cd04301">
    <property type="entry name" value="NAT_SF"/>
    <property type="match status" value="1"/>
</dbReference>
<dbReference type="OrthoDB" id="2744543at2759"/>
<proteinExistence type="predicted"/>
<evidence type="ECO:0000259" key="1">
    <source>
        <dbReference type="PROSITE" id="PS51186"/>
    </source>
</evidence>
<gene>
    <name evidence="2" type="ORF">TRICI_001025</name>
</gene>
<dbReference type="SUPFAM" id="SSF55729">
    <property type="entry name" value="Acyl-CoA N-acyltransferases (Nat)"/>
    <property type="match status" value="1"/>
</dbReference>
<dbReference type="VEuPathDB" id="FungiDB:TRICI_001025"/>
<dbReference type="Proteomes" id="UP000761534">
    <property type="component" value="Unassembled WGS sequence"/>
</dbReference>
<reference evidence="2" key="1">
    <citation type="journal article" date="2019" name="G3 (Bethesda)">
        <title>Genome Assemblies of Two Rare Opportunistic Yeast Pathogens: Diutina rugosa (syn. Candida rugosa) and Trichomonascus ciferrii (syn. Candida ciferrii).</title>
        <authorList>
            <person name="Mixao V."/>
            <person name="Saus E."/>
            <person name="Hansen A.P."/>
            <person name="Lass-Florl C."/>
            <person name="Gabaldon T."/>
        </authorList>
    </citation>
    <scope>NUCLEOTIDE SEQUENCE</scope>
    <source>
        <strain evidence="2">CBS 4856</strain>
    </source>
</reference>
<comment type="caution">
    <text evidence="2">The sequence shown here is derived from an EMBL/GenBank/DDBJ whole genome shotgun (WGS) entry which is preliminary data.</text>
</comment>
<dbReference type="InterPro" id="IPR000182">
    <property type="entry name" value="GNAT_dom"/>
</dbReference>
<sequence>MDEDQFYCTQVVPKEVTYEQCLELGELQSRGFEGDEYIEYIRGQKYAVNVQYSVLLQGIKDPRERLNEMVSWAKRYRTLVNSWARVFYVLIHQSGIDLHLAIDKNTEKPVGISLWKYPPHMAAELDQKLGRMGILWTLKTWWVKFTCFLPEFWLRLRGLHPSQNERSNLVHSEADKVIRENIDKIASQESRDSYNNPLEPMVSLKDFVISPDYQRRGLGQRLMKFSFETIPNVRIPLSGSKTEAQRLYLNASPPGFGMYQKAGWKFTGVKVVFSVLRPEAAGSVMTLTR</sequence>
<name>A0A642VBS4_9ASCO</name>
<accession>A0A642VBS4</accession>
<feature type="domain" description="N-acetyltransferase" evidence="1">
    <location>
        <begin position="133"/>
        <end position="289"/>
    </location>
</feature>
<evidence type="ECO:0000313" key="2">
    <source>
        <dbReference type="EMBL" id="KAA8916906.1"/>
    </source>
</evidence>
<organism evidence="2 3">
    <name type="scientific">Trichomonascus ciferrii</name>
    <dbReference type="NCBI Taxonomy" id="44093"/>
    <lineage>
        <taxon>Eukaryota</taxon>
        <taxon>Fungi</taxon>
        <taxon>Dikarya</taxon>
        <taxon>Ascomycota</taxon>
        <taxon>Saccharomycotina</taxon>
        <taxon>Dipodascomycetes</taxon>
        <taxon>Dipodascales</taxon>
        <taxon>Trichomonascaceae</taxon>
        <taxon>Trichomonascus</taxon>
        <taxon>Trichomonascus ciferrii complex</taxon>
    </lineage>
</organism>
<dbReference type="Gene3D" id="3.40.630.30">
    <property type="match status" value="1"/>
</dbReference>
<dbReference type="GO" id="GO:0016747">
    <property type="term" value="F:acyltransferase activity, transferring groups other than amino-acyl groups"/>
    <property type="evidence" value="ECO:0007669"/>
    <property type="project" value="InterPro"/>
</dbReference>
<dbReference type="AlphaFoldDB" id="A0A642VBS4"/>
<protein>
    <recommendedName>
        <fullName evidence="1">N-acetyltransferase domain-containing protein</fullName>
    </recommendedName>
</protein>